<organism evidence="4 5">
    <name type="scientific">Brevibacillus invocatus</name>
    <dbReference type="NCBI Taxonomy" id="173959"/>
    <lineage>
        <taxon>Bacteria</taxon>
        <taxon>Bacillati</taxon>
        <taxon>Bacillota</taxon>
        <taxon>Bacilli</taxon>
        <taxon>Bacillales</taxon>
        <taxon>Paenibacillaceae</taxon>
        <taxon>Brevibacillus</taxon>
    </lineage>
</organism>
<evidence type="ECO:0000313" key="4">
    <source>
        <dbReference type="EMBL" id="RNB67050.1"/>
    </source>
</evidence>
<evidence type="ECO:0000313" key="5">
    <source>
        <dbReference type="Proteomes" id="UP000282028"/>
    </source>
</evidence>
<evidence type="ECO:0000256" key="2">
    <source>
        <dbReference type="ARBA" id="ARBA00022643"/>
    </source>
</evidence>
<gene>
    <name evidence="4" type="ORF">EDM52_23145</name>
</gene>
<comment type="caution">
    <text evidence="4">The sequence shown here is derived from an EMBL/GenBank/DDBJ whole genome shotgun (WGS) entry which is preliminary data.</text>
</comment>
<proteinExistence type="predicted"/>
<dbReference type="PANTHER" id="PTHR43278:SF4">
    <property type="entry name" value="NAD(P)H-DEPENDENT FMN-CONTAINING OXIDOREDUCTASE YWQN-RELATED"/>
    <property type="match status" value="1"/>
</dbReference>
<dbReference type="InterPro" id="IPR029039">
    <property type="entry name" value="Flavoprotein-like_sf"/>
</dbReference>
<dbReference type="Pfam" id="PF03358">
    <property type="entry name" value="FMN_red"/>
    <property type="match status" value="1"/>
</dbReference>
<dbReference type="EMBL" id="RHHR01000060">
    <property type="protein sequence ID" value="RNB67050.1"/>
    <property type="molecule type" value="Genomic_DNA"/>
</dbReference>
<dbReference type="InterPro" id="IPR005025">
    <property type="entry name" value="FMN_Rdtase-like_dom"/>
</dbReference>
<reference evidence="4 5" key="1">
    <citation type="submission" date="2018-10" db="EMBL/GenBank/DDBJ databases">
        <title>Phylogenomics of Brevibacillus.</title>
        <authorList>
            <person name="Dunlap C."/>
        </authorList>
    </citation>
    <scope>NUCLEOTIDE SEQUENCE [LARGE SCALE GENOMIC DNA]</scope>
    <source>
        <strain evidence="4 5">JCM 12215</strain>
    </source>
</reference>
<dbReference type="OrthoDB" id="9805976at2"/>
<name>A0A3M8BUF1_9BACL</name>
<dbReference type="RefSeq" id="WP_122911263.1">
    <property type="nucleotide sequence ID" value="NZ_CBCSBE010000031.1"/>
</dbReference>
<feature type="domain" description="NADPH-dependent FMN reductase-like" evidence="3">
    <location>
        <begin position="1"/>
        <end position="123"/>
    </location>
</feature>
<evidence type="ECO:0000256" key="1">
    <source>
        <dbReference type="ARBA" id="ARBA00022630"/>
    </source>
</evidence>
<dbReference type="Gene3D" id="3.40.50.360">
    <property type="match status" value="1"/>
</dbReference>
<dbReference type="SUPFAM" id="SSF52218">
    <property type="entry name" value="Flavoproteins"/>
    <property type="match status" value="1"/>
</dbReference>
<dbReference type="GO" id="GO:0016491">
    <property type="term" value="F:oxidoreductase activity"/>
    <property type="evidence" value="ECO:0007669"/>
    <property type="project" value="InterPro"/>
</dbReference>
<evidence type="ECO:0000259" key="3">
    <source>
        <dbReference type="Pfam" id="PF03358"/>
    </source>
</evidence>
<dbReference type="PANTHER" id="PTHR43278">
    <property type="entry name" value="NAD(P)H-DEPENDENT FMN-CONTAINING OXIDOREDUCTASE YWQN-RELATED"/>
    <property type="match status" value="1"/>
</dbReference>
<keyword evidence="2" id="KW-0288">FMN</keyword>
<dbReference type="InterPro" id="IPR051796">
    <property type="entry name" value="ISF_SsuE-like"/>
</dbReference>
<keyword evidence="5" id="KW-1185">Reference proteome</keyword>
<dbReference type="AlphaFoldDB" id="A0A3M8BUF1"/>
<accession>A0A3M8BUF1</accession>
<protein>
    <submittedName>
        <fullName evidence="4">Flavodoxin family protein</fullName>
    </submittedName>
</protein>
<sequence length="180" mass="20271">MKVLVLQGSSRENGNTELLANLAVEGIPHTTIRLREKKILPILDQRHEPDGFAAVADDYDEVIEAVLAHDTLVFATPIYWYGMSGHMKNFVDRWSQSLRDKRYAFKDALGQKQAYVITTGGDEPRIKGLPLIQQFQYIFSFVGMPFAGYIIGEGNKPGEIMEDEKAVADAERLRDRLLAT</sequence>
<dbReference type="Proteomes" id="UP000282028">
    <property type="component" value="Unassembled WGS sequence"/>
</dbReference>
<keyword evidence="1" id="KW-0285">Flavoprotein</keyword>